<sequence length="195" mass="22311">MKCTVVGYRHPVSRAVCFPGVGAPPRTNENFRGRACPEHHKETSPLEKLLNFDMVLNVVFADRLHLNDLGVMRKFIQAYVFGLFGAEQWSANDLYAISRELQNIALPSEIHLTILSSKFYKRSWPVAGQMLKHFVTDFVKIYGEGYISSNIHNLLRVASEAEDKGPLNTMTAYPFENALQLLKLLIRRAWKTWSR</sequence>
<accession>A0A182I7N8</accession>
<dbReference type="VEuPathDB" id="VectorBase:AARA21_004710"/>
<protein>
    <submittedName>
        <fullName evidence="1">Uncharacterized protein</fullName>
    </submittedName>
</protein>
<organism evidence="1 2">
    <name type="scientific">Anopheles arabiensis</name>
    <name type="common">Mosquito</name>
    <dbReference type="NCBI Taxonomy" id="7173"/>
    <lineage>
        <taxon>Eukaryota</taxon>
        <taxon>Metazoa</taxon>
        <taxon>Ecdysozoa</taxon>
        <taxon>Arthropoda</taxon>
        <taxon>Hexapoda</taxon>
        <taxon>Insecta</taxon>
        <taxon>Pterygota</taxon>
        <taxon>Neoptera</taxon>
        <taxon>Endopterygota</taxon>
        <taxon>Diptera</taxon>
        <taxon>Nematocera</taxon>
        <taxon>Culicoidea</taxon>
        <taxon>Culicidae</taxon>
        <taxon>Anophelinae</taxon>
        <taxon>Anopheles</taxon>
    </lineage>
</organism>
<reference evidence="1" key="1">
    <citation type="submission" date="2022-08" db="UniProtKB">
        <authorList>
            <consortium name="EnsemblMetazoa"/>
        </authorList>
    </citation>
    <scope>IDENTIFICATION</scope>
    <source>
        <strain evidence="1">Dongola</strain>
    </source>
</reference>
<dbReference type="AlphaFoldDB" id="A0A182I7N8"/>
<proteinExistence type="predicted"/>
<dbReference type="EnsemblMetazoa" id="AARA009592-RA">
    <property type="protein sequence ID" value="AARA009592-PA"/>
    <property type="gene ID" value="AARA009592"/>
</dbReference>
<evidence type="ECO:0000313" key="2">
    <source>
        <dbReference type="Proteomes" id="UP000075840"/>
    </source>
</evidence>
<dbReference type="EMBL" id="APCN01008090">
    <property type="status" value="NOT_ANNOTATED_CDS"/>
    <property type="molecule type" value="Genomic_DNA"/>
</dbReference>
<dbReference type="PANTHER" id="PTHR33053:SF9">
    <property type="entry name" value="AGAP000105-PA"/>
    <property type="match status" value="1"/>
</dbReference>
<dbReference type="VEuPathDB" id="VectorBase:AARA009592"/>
<name>A0A182I7N8_ANOAR</name>
<dbReference type="PANTHER" id="PTHR33053">
    <property type="entry name" value="PROTEIN, PUTATIVE-RELATED"/>
    <property type="match status" value="1"/>
</dbReference>
<dbReference type="Proteomes" id="UP000075840">
    <property type="component" value="Unassembled WGS sequence"/>
</dbReference>
<keyword evidence="2" id="KW-1185">Reference proteome</keyword>
<evidence type="ECO:0000313" key="1">
    <source>
        <dbReference type="EnsemblMetazoa" id="AARA009592-PA"/>
    </source>
</evidence>